<evidence type="ECO:0000313" key="2">
    <source>
        <dbReference type="EMBL" id="KNZ48954.1"/>
    </source>
</evidence>
<keyword evidence="3" id="KW-1185">Reference proteome</keyword>
<reference evidence="2 3" key="1">
    <citation type="submission" date="2015-08" db="EMBL/GenBank/DDBJ databases">
        <title>Next Generation Sequencing and Analysis of the Genome of Puccinia sorghi L Schw, the Causal Agent of Maize Common Rust.</title>
        <authorList>
            <person name="Rochi L."/>
            <person name="Burguener G."/>
            <person name="Darino M."/>
            <person name="Turjanski A."/>
            <person name="Kreff E."/>
            <person name="Dieguez M.J."/>
            <person name="Sacco F."/>
        </authorList>
    </citation>
    <scope>NUCLEOTIDE SEQUENCE [LARGE SCALE GENOMIC DNA]</scope>
    <source>
        <strain evidence="2 3">RO10H11247</strain>
    </source>
</reference>
<dbReference type="Proteomes" id="UP000037035">
    <property type="component" value="Unassembled WGS sequence"/>
</dbReference>
<organism evidence="2 3">
    <name type="scientific">Puccinia sorghi</name>
    <dbReference type="NCBI Taxonomy" id="27349"/>
    <lineage>
        <taxon>Eukaryota</taxon>
        <taxon>Fungi</taxon>
        <taxon>Dikarya</taxon>
        <taxon>Basidiomycota</taxon>
        <taxon>Pucciniomycotina</taxon>
        <taxon>Pucciniomycetes</taxon>
        <taxon>Pucciniales</taxon>
        <taxon>Pucciniaceae</taxon>
        <taxon>Puccinia</taxon>
    </lineage>
</organism>
<accession>A0A0L6UKA4</accession>
<proteinExistence type="predicted"/>
<evidence type="ECO:0000313" key="3">
    <source>
        <dbReference type="Proteomes" id="UP000037035"/>
    </source>
</evidence>
<evidence type="ECO:0000256" key="1">
    <source>
        <dbReference type="SAM" id="MobiDB-lite"/>
    </source>
</evidence>
<name>A0A0L6UKA4_9BASI</name>
<sequence>MAALAEVLRMNISLVSISTPSELQLSYMYAQPNTLKNKSGKGGRNNRLNFSRSTGEEGDLQKNSTMLLNKTFSYTLRRVSTGCLNIKPVIQDLCLLELYILIKILTFSTGLVAVKNFDGFYWGCNGQYKAVMALTKFTHSSAQFSQDDLAQVNPRLGYSYTLRMRFELKQKIIPIKGIFFLEENNKQKEKKPYLQCKISETLSLENSQNCYNFQQSTKLVGGLNLGINPVDLTKVHHSIFHFKKCTRAVSMELACNYLDARSSIPIAKRAKNFFIKIIKYIISRFRIKASKIDKKIILTQKGPDDGLERGMSHVEPWSASNQMLLQKHTLWSLYRRGGVCGYQQLLLLRTLSRGKLRRAKANKGKYLQSFRLG</sequence>
<comment type="caution">
    <text evidence="2">The sequence shown here is derived from an EMBL/GenBank/DDBJ whole genome shotgun (WGS) entry which is preliminary data.</text>
</comment>
<dbReference type="AlphaFoldDB" id="A0A0L6UKA4"/>
<protein>
    <submittedName>
        <fullName evidence="2">Uncharacterized protein</fullName>
    </submittedName>
</protein>
<gene>
    <name evidence="2" type="ORF">VP01_52g3</name>
</gene>
<feature type="region of interest" description="Disordered" evidence="1">
    <location>
        <begin position="38"/>
        <end position="57"/>
    </location>
</feature>
<dbReference type="EMBL" id="LAVV01010498">
    <property type="protein sequence ID" value="KNZ48954.1"/>
    <property type="molecule type" value="Genomic_DNA"/>
</dbReference>
<dbReference type="VEuPathDB" id="FungiDB:VP01_52g3"/>